<evidence type="ECO:0000313" key="4">
    <source>
        <dbReference type="Proteomes" id="UP000030764"/>
    </source>
</evidence>
<dbReference type="EMBL" id="KL363229">
    <property type="protein sequence ID" value="KFD52315.1"/>
    <property type="molecule type" value="Genomic_DNA"/>
</dbReference>
<dbReference type="AlphaFoldDB" id="A0A085NBC0"/>
<evidence type="ECO:0000313" key="3">
    <source>
        <dbReference type="EMBL" id="KFD66766.1"/>
    </source>
</evidence>
<name>A0A085NBC0_9BILA</name>
<feature type="compositionally biased region" description="Basic and acidic residues" evidence="1">
    <location>
        <begin position="48"/>
        <end position="71"/>
    </location>
</feature>
<dbReference type="Proteomes" id="UP000030758">
    <property type="component" value="Unassembled WGS sequence"/>
</dbReference>
<keyword evidence="4" id="KW-1185">Reference proteome</keyword>
<evidence type="ECO:0000313" key="2">
    <source>
        <dbReference type="EMBL" id="KFD52315.1"/>
    </source>
</evidence>
<dbReference type="EMBL" id="KL367521">
    <property type="protein sequence ID" value="KFD66766.1"/>
    <property type="molecule type" value="Genomic_DNA"/>
</dbReference>
<organism evidence="3">
    <name type="scientific">Trichuris suis</name>
    <name type="common">pig whipworm</name>
    <dbReference type="NCBI Taxonomy" id="68888"/>
    <lineage>
        <taxon>Eukaryota</taxon>
        <taxon>Metazoa</taxon>
        <taxon>Ecdysozoa</taxon>
        <taxon>Nematoda</taxon>
        <taxon>Enoplea</taxon>
        <taxon>Dorylaimia</taxon>
        <taxon>Trichinellida</taxon>
        <taxon>Trichuridae</taxon>
        <taxon>Trichuris</taxon>
    </lineage>
</organism>
<protein>
    <submittedName>
        <fullName evidence="3">Uncharacterized protein</fullName>
    </submittedName>
</protein>
<sequence length="77" mass="8711">MEQSVPLLTIDCYRQAFVSCQSSAPRQLVIGDTVPSPDNVPRLLFMEKENQKAEGSEKKKKERDSQSEKAATRNKKN</sequence>
<evidence type="ECO:0000256" key="1">
    <source>
        <dbReference type="SAM" id="MobiDB-lite"/>
    </source>
</evidence>
<accession>A0A085NBC0</accession>
<reference evidence="3 4" key="1">
    <citation type="journal article" date="2014" name="Nat. Genet.">
        <title>Genome and transcriptome of the porcine whipworm Trichuris suis.</title>
        <authorList>
            <person name="Jex A.R."/>
            <person name="Nejsum P."/>
            <person name="Schwarz E.M."/>
            <person name="Hu L."/>
            <person name="Young N.D."/>
            <person name="Hall R.S."/>
            <person name="Korhonen P.K."/>
            <person name="Liao S."/>
            <person name="Thamsborg S."/>
            <person name="Xia J."/>
            <person name="Xu P."/>
            <person name="Wang S."/>
            <person name="Scheerlinck J.P."/>
            <person name="Hofmann A."/>
            <person name="Sternberg P.W."/>
            <person name="Wang J."/>
            <person name="Gasser R.B."/>
        </authorList>
    </citation>
    <scope>NUCLEOTIDE SEQUENCE [LARGE SCALE GENOMIC DNA]</scope>
    <source>
        <strain evidence="3">DCEP-RM93F</strain>
        <strain evidence="2">DCEP-RM93M</strain>
    </source>
</reference>
<dbReference type="Proteomes" id="UP000030764">
    <property type="component" value="Unassembled WGS sequence"/>
</dbReference>
<feature type="region of interest" description="Disordered" evidence="1">
    <location>
        <begin position="48"/>
        <end position="77"/>
    </location>
</feature>
<proteinExistence type="predicted"/>
<gene>
    <name evidence="2" type="ORF">M513_06878</name>
    <name evidence="3" type="ORF">M514_06878</name>
</gene>